<evidence type="ECO:0000256" key="2">
    <source>
        <dbReference type="ARBA" id="ARBA00022723"/>
    </source>
</evidence>
<keyword evidence="7" id="KW-0812">Transmembrane</keyword>
<dbReference type="PANTHER" id="PTHR22726:SF1">
    <property type="entry name" value="METALLOENDOPEPTIDASE OMA1, MITOCHONDRIAL"/>
    <property type="match status" value="1"/>
</dbReference>
<accession>A0A835IQC7</accession>
<dbReference type="GO" id="GO:0016020">
    <property type="term" value="C:membrane"/>
    <property type="evidence" value="ECO:0007669"/>
    <property type="project" value="TreeGrafter"/>
</dbReference>
<comment type="cofactor">
    <cofactor evidence="6">
        <name>Zn(2+)</name>
        <dbReference type="ChEBI" id="CHEBI:29105"/>
    </cofactor>
    <text evidence="6">Binds 1 zinc ion per subunit.</text>
</comment>
<evidence type="ECO:0000256" key="7">
    <source>
        <dbReference type="SAM" id="Phobius"/>
    </source>
</evidence>
<evidence type="ECO:0000256" key="3">
    <source>
        <dbReference type="ARBA" id="ARBA00022801"/>
    </source>
</evidence>
<dbReference type="Proteomes" id="UP000631114">
    <property type="component" value="Unassembled WGS sequence"/>
</dbReference>
<dbReference type="Pfam" id="PF01435">
    <property type="entry name" value="Peptidase_M48"/>
    <property type="match status" value="1"/>
</dbReference>
<keyword evidence="4 6" id="KW-0862">Zinc</keyword>
<comment type="similarity">
    <text evidence="6">Belongs to the peptidase M48 family.</text>
</comment>
<name>A0A835IQC7_9MAGN</name>
<keyword evidence="3 6" id="KW-0378">Hydrolase</keyword>
<keyword evidence="2" id="KW-0479">Metal-binding</keyword>
<feature type="transmembrane region" description="Helical" evidence="7">
    <location>
        <begin position="60"/>
        <end position="80"/>
    </location>
</feature>
<proteinExistence type="inferred from homology"/>
<evidence type="ECO:0000313" key="9">
    <source>
        <dbReference type="EMBL" id="KAF9621831.1"/>
    </source>
</evidence>
<dbReference type="InterPro" id="IPR001915">
    <property type="entry name" value="Peptidase_M48"/>
</dbReference>
<evidence type="ECO:0000256" key="1">
    <source>
        <dbReference type="ARBA" id="ARBA00022670"/>
    </source>
</evidence>
<dbReference type="GO" id="GO:0046872">
    <property type="term" value="F:metal ion binding"/>
    <property type="evidence" value="ECO:0007669"/>
    <property type="project" value="UniProtKB-KW"/>
</dbReference>
<protein>
    <recommendedName>
        <fullName evidence="8">Peptidase M48 domain-containing protein</fullName>
    </recommendedName>
</protein>
<dbReference type="GO" id="GO:0051603">
    <property type="term" value="P:proteolysis involved in protein catabolic process"/>
    <property type="evidence" value="ECO:0007669"/>
    <property type="project" value="TreeGrafter"/>
</dbReference>
<dbReference type="Gene3D" id="3.30.2010.10">
    <property type="entry name" value="Metalloproteases ('zincins'), catalytic domain"/>
    <property type="match status" value="1"/>
</dbReference>
<keyword evidence="5 6" id="KW-0482">Metalloprotease</keyword>
<dbReference type="GO" id="GO:0004222">
    <property type="term" value="F:metalloendopeptidase activity"/>
    <property type="evidence" value="ECO:0007669"/>
    <property type="project" value="InterPro"/>
</dbReference>
<evidence type="ECO:0000256" key="6">
    <source>
        <dbReference type="RuleBase" id="RU003983"/>
    </source>
</evidence>
<sequence length="225" mass="25883">MSWYMRAMLGITSFHNLTSTTQLYGKTIIPTCKPTTSSFQRYYNVERNQDYIKFKKTKRWVIYATLGSGIVVSTLCYHGIENVPFTNRRHFVICSPMTEKLVGDLELEDHKLKYKGKLLDEKHPQSMRAKLILKNIIQGLEREVKRNPNSNASGFIHYDEFNWNILVVDTLWIQAFYIAGGNIFICRGALEAFTDGELAMFIGHEVGHVVARHLAEFPKIVSRSS</sequence>
<dbReference type="InterPro" id="IPR051156">
    <property type="entry name" value="Mito/Outer_Membr_Metalloprot"/>
</dbReference>
<reference evidence="9 10" key="1">
    <citation type="submission" date="2020-10" db="EMBL/GenBank/DDBJ databases">
        <title>The Coptis chinensis genome and diversification of protoberbering-type alkaloids.</title>
        <authorList>
            <person name="Wang B."/>
            <person name="Shu S."/>
            <person name="Song C."/>
            <person name="Liu Y."/>
        </authorList>
    </citation>
    <scope>NUCLEOTIDE SEQUENCE [LARGE SCALE GENOMIC DNA]</scope>
    <source>
        <strain evidence="9">HL-2020</strain>
        <tissue evidence="9">Leaf</tissue>
    </source>
</reference>
<keyword evidence="10" id="KW-1185">Reference proteome</keyword>
<evidence type="ECO:0000313" key="10">
    <source>
        <dbReference type="Proteomes" id="UP000631114"/>
    </source>
</evidence>
<evidence type="ECO:0000259" key="8">
    <source>
        <dbReference type="Pfam" id="PF01435"/>
    </source>
</evidence>
<dbReference type="OrthoDB" id="7464992at2759"/>
<evidence type="ECO:0000256" key="5">
    <source>
        <dbReference type="ARBA" id="ARBA00023049"/>
    </source>
</evidence>
<dbReference type="AlphaFoldDB" id="A0A835IQC7"/>
<comment type="caution">
    <text evidence="9">The sequence shown here is derived from an EMBL/GenBank/DDBJ whole genome shotgun (WGS) entry which is preliminary data.</text>
</comment>
<evidence type="ECO:0000256" key="4">
    <source>
        <dbReference type="ARBA" id="ARBA00022833"/>
    </source>
</evidence>
<keyword evidence="7" id="KW-0472">Membrane</keyword>
<keyword evidence="7" id="KW-1133">Transmembrane helix</keyword>
<keyword evidence="1 6" id="KW-0645">Protease</keyword>
<organism evidence="9 10">
    <name type="scientific">Coptis chinensis</name>
    <dbReference type="NCBI Taxonomy" id="261450"/>
    <lineage>
        <taxon>Eukaryota</taxon>
        <taxon>Viridiplantae</taxon>
        <taxon>Streptophyta</taxon>
        <taxon>Embryophyta</taxon>
        <taxon>Tracheophyta</taxon>
        <taxon>Spermatophyta</taxon>
        <taxon>Magnoliopsida</taxon>
        <taxon>Ranunculales</taxon>
        <taxon>Ranunculaceae</taxon>
        <taxon>Coptidoideae</taxon>
        <taxon>Coptis</taxon>
    </lineage>
</organism>
<gene>
    <name evidence="9" type="ORF">IFM89_028419</name>
</gene>
<dbReference type="PANTHER" id="PTHR22726">
    <property type="entry name" value="METALLOENDOPEPTIDASE OMA1"/>
    <property type="match status" value="1"/>
</dbReference>
<dbReference type="EMBL" id="JADFTS010000002">
    <property type="protein sequence ID" value="KAF9621831.1"/>
    <property type="molecule type" value="Genomic_DNA"/>
</dbReference>
<feature type="domain" description="Peptidase M48" evidence="8">
    <location>
        <begin position="158"/>
        <end position="215"/>
    </location>
</feature>